<dbReference type="OrthoDB" id="3535636at2"/>
<dbReference type="AlphaFoldDB" id="A0A0D0X693"/>
<reference evidence="1 2" key="1">
    <citation type="submission" date="2015-01" db="EMBL/GenBank/DDBJ databases">
        <title>Sequencing and annotation of Micromonospora carbonacea strain JXNU-1 genome.</title>
        <authorList>
            <person name="Long Z."/>
            <person name="Huang Y."/>
            <person name="Jiang Y."/>
        </authorList>
    </citation>
    <scope>NUCLEOTIDE SEQUENCE [LARGE SCALE GENOMIC DNA]</scope>
    <source>
        <strain evidence="1 2">JXNU-1</strain>
    </source>
</reference>
<dbReference type="Proteomes" id="UP000032254">
    <property type="component" value="Unassembled WGS sequence"/>
</dbReference>
<name>A0A0D0X693_9ACTN</name>
<dbReference type="EMBL" id="JXSX01000001">
    <property type="protein sequence ID" value="KIR66404.1"/>
    <property type="molecule type" value="Genomic_DNA"/>
</dbReference>
<evidence type="ECO:0000313" key="2">
    <source>
        <dbReference type="Proteomes" id="UP000032254"/>
    </source>
</evidence>
<proteinExistence type="predicted"/>
<comment type="caution">
    <text evidence="1">The sequence shown here is derived from an EMBL/GenBank/DDBJ whole genome shotgun (WGS) entry which is preliminary data.</text>
</comment>
<organism evidence="1 2">
    <name type="scientific">Micromonospora haikouensis</name>
    <dbReference type="NCBI Taxonomy" id="686309"/>
    <lineage>
        <taxon>Bacteria</taxon>
        <taxon>Bacillati</taxon>
        <taxon>Actinomycetota</taxon>
        <taxon>Actinomycetes</taxon>
        <taxon>Micromonosporales</taxon>
        <taxon>Micromonosporaceae</taxon>
        <taxon>Micromonospora</taxon>
    </lineage>
</organism>
<dbReference type="RefSeq" id="WP_043963300.1">
    <property type="nucleotide sequence ID" value="NZ_CBDREH010000043.1"/>
</dbReference>
<dbReference type="GeneID" id="301305412"/>
<sequence length="99" mass="10340">MAPTPPTDAELDVLIRARLASLGIDLDQLPPGTTADPQTGSPGRDTVLASLRSFVRGTVGTLAAYQLPAPAGTDPVVAMALSQQPAPMLYPSISTEWRK</sequence>
<accession>A0A0D0X693</accession>
<gene>
    <name evidence="1" type="ORF">TK50_15020</name>
</gene>
<keyword evidence="2" id="KW-1185">Reference proteome</keyword>
<protein>
    <submittedName>
        <fullName evidence="1">Uncharacterized protein</fullName>
    </submittedName>
</protein>
<dbReference type="PATRIC" id="fig|47853.6.peg.3173"/>
<evidence type="ECO:0000313" key="1">
    <source>
        <dbReference type="EMBL" id="KIR66404.1"/>
    </source>
</evidence>